<dbReference type="Gene3D" id="3.40.640.10">
    <property type="entry name" value="Type I PLP-dependent aspartate aminotransferase-like (Major domain)"/>
    <property type="match status" value="1"/>
</dbReference>
<dbReference type="Pfam" id="PF06838">
    <property type="entry name" value="Met_gamma_lyase"/>
    <property type="match status" value="1"/>
</dbReference>
<dbReference type="AlphaFoldDB" id="Q7U3Q4"/>
<proteinExistence type="predicted"/>
<reference evidence="2 3" key="1">
    <citation type="journal article" date="2003" name="Nature">
        <title>The genome of a motile marine Synechococcus.</title>
        <authorList>
            <person name="Palenik B."/>
            <person name="Brahamsha B."/>
            <person name="Larimer F."/>
            <person name="Land M."/>
            <person name="Hauser L."/>
            <person name="Chain P."/>
            <person name="Lamerdin J."/>
            <person name="Regala W."/>
            <person name="Allen E.A."/>
            <person name="McCarren J."/>
            <person name="Paulsen I."/>
            <person name="Dufresne A."/>
            <person name="Partensky F."/>
            <person name="Webb E."/>
            <person name="Waterbury J."/>
        </authorList>
    </citation>
    <scope>NUCLEOTIDE SEQUENCE [LARGE SCALE GENOMIC DNA]</scope>
    <source>
        <strain evidence="2 3">WH8102</strain>
    </source>
</reference>
<feature type="compositionally biased region" description="Basic and acidic residues" evidence="1">
    <location>
        <begin position="17"/>
        <end position="26"/>
    </location>
</feature>
<dbReference type="KEGG" id="syw:SYNW2376"/>
<name>Q7U3Q4_PARMW</name>
<dbReference type="SUPFAM" id="SSF53383">
    <property type="entry name" value="PLP-dependent transferases"/>
    <property type="match status" value="1"/>
</dbReference>
<accession>Q7U3Q4</accession>
<sequence length="480" mass="50685">MFARKPTGRLQGLTRPLRPESRGADGAIDDRNLKELTLQPVAERACCRSGLWCRIVTSGEGSAAARAFVASVAREQQPLAAARTEQVQARLERVLAALAAERVGTQHFASLTGYGHGDQGREVVDRVFARVLGAEAAAVRMQFVSGTHAIAAALFGVLRPGDRLLSITGRPYDTLEEVIGLRDPGQGSLAEFGVSYDEIELTADGSVDVDAVQRALERSCRMVLIQRSCGYSWRPSIAVAEIGRLSALIHARQPECVVFVDNCYGELVQEQEPTQVGADLIAGSLIKNLGGTIAPTGGYVAGRAALVEQACCRLTAPGIGREGGTGFDLQRLVLQGLFLAPQMVAEALIGADLVAGVFQGLGFAVNPEPGANRSDLIQAVRLGSPESLKLVCRAFQACSPVGAYLDPVPASMPGYARDLVMAGGTFIDGSTSEFSADAPLREPFNLYVQGGTHRAHVQLALTRALSVLDAAGLIDLPQTG</sequence>
<protein>
    <recommendedName>
        <fullName evidence="4">Aluminum resistance family protein</fullName>
    </recommendedName>
</protein>
<dbReference type="eggNOG" id="COG4100">
    <property type="taxonomic scope" value="Bacteria"/>
</dbReference>
<gene>
    <name evidence="2" type="ordered locus">SYNW2376</name>
</gene>
<dbReference type="InterPro" id="IPR009651">
    <property type="entry name" value="Met_g_lyase_put"/>
</dbReference>
<evidence type="ECO:0000313" key="2">
    <source>
        <dbReference type="EMBL" id="CAE08891.1"/>
    </source>
</evidence>
<dbReference type="Gene3D" id="3.90.1150.60">
    <property type="entry name" value="Methioning gamme-lyase, C-terminal domain"/>
    <property type="match status" value="1"/>
</dbReference>
<dbReference type="InterPro" id="IPR015424">
    <property type="entry name" value="PyrdxlP-dep_Trfase"/>
</dbReference>
<dbReference type="InterPro" id="IPR015421">
    <property type="entry name" value="PyrdxlP-dep_Trfase_major"/>
</dbReference>
<dbReference type="HOGENOM" id="CLU_037803_3_0_3"/>
<evidence type="ECO:0000256" key="1">
    <source>
        <dbReference type="SAM" id="MobiDB-lite"/>
    </source>
</evidence>
<dbReference type="EMBL" id="BX569695">
    <property type="protein sequence ID" value="CAE08891.1"/>
    <property type="molecule type" value="Genomic_DNA"/>
</dbReference>
<dbReference type="PANTHER" id="PTHR46658">
    <property type="entry name" value="CYS OR MET METABOLISM PYRIDOXAL-PHOSPHATE-DEPENDENT ENZYME"/>
    <property type="match status" value="1"/>
</dbReference>
<dbReference type="PANTHER" id="PTHR46658:SF1">
    <property type="entry name" value="CYS OR MET METABOLISM PYRIDOXAL-PHOSPHATE-DEPENDENT ENZYME"/>
    <property type="match status" value="1"/>
</dbReference>
<dbReference type="Proteomes" id="UP000001422">
    <property type="component" value="Chromosome"/>
</dbReference>
<dbReference type="STRING" id="84588.SYNW2376"/>
<keyword evidence="3" id="KW-1185">Reference proteome</keyword>
<evidence type="ECO:0008006" key="4">
    <source>
        <dbReference type="Google" id="ProtNLM"/>
    </source>
</evidence>
<organism evidence="2 3">
    <name type="scientific">Parasynechococcus marenigrum (strain WH8102)</name>
    <dbReference type="NCBI Taxonomy" id="84588"/>
    <lineage>
        <taxon>Bacteria</taxon>
        <taxon>Bacillati</taxon>
        <taxon>Cyanobacteriota</taxon>
        <taxon>Cyanophyceae</taxon>
        <taxon>Synechococcales</taxon>
        <taxon>Prochlorococcaceae</taxon>
        <taxon>Parasynechococcus</taxon>
        <taxon>Parasynechococcus marenigrum</taxon>
    </lineage>
</organism>
<feature type="region of interest" description="Disordered" evidence="1">
    <location>
        <begin position="1"/>
        <end position="26"/>
    </location>
</feature>
<evidence type="ECO:0000313" key="3">
    <source>
        <dbReference type="Proteomes" id="UP000001422"/>
    </source>
</evidence>